<dbReference type="PANTHER" id="PTHR38075">
    <property type="entry name" value="DUF4139 DOMAIN-CONTAINING PROTEIN"/>
    <property type="match status" value="1"/>
</dbReference>
<dbReference type="AlphaFoldDB" id="A0A848QM51"/>
<keyword evidence="2" id="KW-1185">Reference proteome</keyword>
<gene>
    <name evidence="1" type="ORF">HKD42_06460</name>
</gene>
<evidence type="ECO:0008006" key="3">
    <source>
        <dbReference type="Google" id="ProtNLM"/>
    </source>
</evidence>
<organism evidence="1 2">
    <name type="scientific">Pontixanthobacter rizhaonensis</name>
    <dbReference type="NCBI Taxonomy" id="2730337"/>
    <lineage>
        <taxon>Bacteria</taxon>
        <taxon>Pseudomonadati</taxon>
        <taxon>Pseudomonadota</taxon>
        <taxon>Alphaproteobacteria</taxon>
        <taxon>Sphingomonadales</taxon>
        <taxon>Erythrobacteraceae</taxon>
        <taxon>Pontixanthobacter</taxon>
    </lineage>
</organism>
<dbReference type="Proteomes" id="UP000561181">
    <property type="component" value="Unassembled WGS sequence"/>
</dbReference>
<comment type="caution">
    <text evidence="1">The sequence shown here is derived from an EMBL/GenBank/DDBJ whole genome shotgun (WGS) entry which is preliminary data.</text>
</comment>
<dbReference type="EMBL" id="JABCRE010000002">
    <property type="protein sequence ID" value="NMW31697.1"/>
    <property type="molecule type" value="Genomic_DNA"/>
</dbReference>
<dbReference type="PANTHER" id="PTHR38075:SF1">
    <property type="entry name" value="DUF4139 DOMAIN-CONTAINING PROTEIN"/>
    <property type="match status" value="1"/>
</dbReference>
<reference evidence="1 2" key="1">
    <citation type="submission" date="2020-04" db="EMBL/GenBank/DDBJ databases">
        <authorList>
            <person name="Liu A."/>
        </authorList>
    </citation>
    <scope>NUCLEOTIDE SEQUENCE [LARGE SCALE GENOMIC DNA]</scope>
    <source>
        <strain evidence="1 2">RZ02</strain>
    </source>
</reference>
<accession>A0A848QM51</accession>
<proteinExistence type="predicted"/>
<name>A0A848QM51_9SPHN</name>
<evidence type="ECO:0000313" key="2">
    <source>
        <dbReference type="Proteomes" id="UP000561181"/>
    </source>
</evidence>
<sequence length="567" mass="61768">MGRSRTRQWQTRIPRDLRHAVLSRAMRWALSILAIGALFSAPTAAREIVEASAPQDVSVTVYRNPDRSADEAMERDWPQGFAMISEARTVTLPAGQSTIRFEGVAEGMVAVSAIVTGLPGGTIEKNRNADLLSPAALLDGTLGNRVRITRTNPGTGVETTESGVVRTRADGGLVLQTRDGYEAVRCSGVPERLSFDRVPDGLSSKPIFSIDTQDEAGGTYQVTLTYLAWGFDWEAHYVATLKDESARGAVTMRLMSWLTLLNDNGQGFPNAELLAIAGTLNVESDFEGLSDPPTARPLRLTCYPLGSTAAGTPIYRYENQNDKFAGGMVRRQSAPAPVMMESMSDIVVTGAALSQPAMVAKEEQLGDLKLYRIPEKVDVSANSLKQVAFLNKENVSGEFIYTARCNPYGDFGDALSPAQMVFETVNDEEHGLGVAMPMGGFTMFEPTIAGELLVNEQSLRDHAVGQDVEIGLGDSSAVFSECAQDGDIDPDAKRNWIPMRAKLSNANEHAVTVRLAIGQAGEWEIRTGRNKPRLKNGEQTVELTVPANDTRDFRWKLRRPKSYFSAE</sequence>
<protein>
    <recommendedName>
        <fullName evidence="3">DUF4139 domain-containing protein</fullName>
    </recommendedName>
</protein>
<evidence type="ECO:0000313" key="1">
    <source>
        <dbReference type="EMBL" id="NMW31697.1"/>
    </source>
</evidence>
<dbReference type="RefSeq" id="WP_170011395.1">
    <property type="nucleotide sequence ID" value="NZ_JABCRE010000002.1"/>
</dbReference>